<evidence type="ECO:0000256" key="8">
    <source>
        <dbReference type="ARBA" id="ARBA00023315"/>
    </source>
</evidence>
<evidence type="ECO:0000259" key="12">
    <source>
        <dbReference type="Pfam" id="PF16911"/>
    </source>
</evidence>
<dbReference type="OrthoDB" id="3318646at2"/>
<keyword evidence="7" id="KW-0808">Transferase</keyword>
<proteinExistence type="inferred from homology"/>
<evidence type="ECO:0000256" key="10">
    <source>
        <dbReference type="ARBA" id="ARBA00032317"/>
    </source>
</evidence>
<dbReference type="GO" id="GO:0016746">
    <property type="term" value="F:acyltransferase activity"/>
    <property type="evidence" value="ECO:0007669"/>
    <property type="project" value="UniProtKB-KW"/>
</dbReference>
<gene>
    <name evidence="13" type="ORF">FKR81_03955</name>
</gene>
<feature type="domain" description="Phthiocerol/phthiodiolone dimycocerosyl transferase C-terminal" evidence="12">
    <location>
        <begin position="176"/>
        <end position="327"/>
    </location>
</feature>
<sequence>MTPTERPLTDGEALFVLAGFGPVVVSTTCTGHVDPGLLDRAWHRLTRDYPLLRCVIRPDLVLELCDEAPPVTAGAASFEAEANTLLEGGAVSRLTLHQAEDAAVVTLAVAHAVSDARLVRTLLHTLLRHYSGHSAPSTPRPAFERTLEDRLRDVCQPGVPAEASMPVVLSGGTSNGFGVHHLTLGQDTTASVVAVARENGLTVNDLLCGVVSCAVRSRFPAVDGPLSIALCIPVDIRQRLVPPIEPDAQLCCALPAVVTVQADSCDDVVEVAKRFSVDLRAAVDRAEPQRTRLAVRLDQIAPPPPMTIMVSNVGVVESPAGVTESHFAATLRGPVPGLFVATVDGSLTMDLVFDRACQSPAVMGEVLASVESSLGALTGHCAVGTG</sequence>
<evidence type="ECO:0000256" key="7">
    <source>
        <dbReference type="ARBA" id="ARBA00022679"/>
    </source>
</evidence>
<evidence type="ECO:0000256" key="9">
    <source>
        <dbReference type="ARBA" id="ARBA00030465"/>
    </source>
</evidence>
<accession>A0A563F1Q0</accession>
<comment type="caution">
    <text evidence="13">The sequence shown here is derived from an EMBL/GenBank/DDBJ whole genome shotgun (WGS) entry which is preliminary data.</text>
</comment>
<evidence type="ECO:0000256" key="11">
    <source>
        <dbReference type="ARBA" id="ARBA00033407"/>
    </source>
</evidence>
<dbReference type="RefSeq" id="WP_146349512.1">
    <property type="nucleotide sequence ID" value="NZ_VOBR01000002.1"/>
</dbReference>
<evidence type="ECO:0000256" key="3">
    <source>
        <dbReference type="ARBA" id="ARBA00001907"/>
    </source>
</evidence>
<dbReference type="InterPro" id="IPR031641">
    <property type="entry name" value="PapA_C"/>
</dbReference>
<evidence type="ECO:0000256" key="6">
    <source>
        <dbReference type="ARBA" id="ARBA00013449"/>
    </source>
</evidence>
<comment type="similarity">
    <text evidence="4">Belongs to the acyltransferase PapA5 family.</text>
</comment>
<dbReference type="Pfam" id="PF16911">
    <property type="entry name" value="PapA_C"/>
    <property type="match status" value="1"/>
</dbReference>
<protein>
    <recommendedName>
        <fullName evidence="6">Phthiocerol/phthiodiolone dimycocerosyl transferase</fullName>
        <ecNumber evidence="5">2.3.1.282</ecNumber>
    </recommendedName>
    <alternativeName>
        <fullName evidence="11">Acyltransferase PapA5</fullName>
    </alternativeName>
    <alternativeName>
        <fullName evidence="9">Phthiocerol/phthiodiolone O-acyltransferase</fullName>
    </alternativeName>
    <alternativeName>
        <fullName evidence="10">Polyketide synthase-associated protein A5</fullName>
    </alternativeName>
</protein>
<dbReference type="EMBL" id="VOBR01000002">
    <property type="protein sequence ID" value="TWP53916.1"/>
    <property type="molecule type" value="Genomic_DNA"/>
</dbReference>
<dbReference type="InterPro" id="IPR023213">
    <property type="entry name" value="CAT-like_dom_sf"/>
</dbReference>
<dbReference type="AlphaFoldDB" id="A0A563F1Q0"/>
<dbReference type="EC" id="2.3.1.282" evidence="5"/>
<evidence type="ECO:0000256" key="2">
    <source>
        <dbReference type="ARBA" id="ARBA00000625"/>
    </source>
</evidence>
<dbReference type="SUPFAM" id="SSF52777">
    <property type="entry name" value="CoA-dependent acyltransferases"/>
    <property type="match status" value="2"/>
</dbReference>
<organism evidence="13 14">
    <name type="scientific">Lentzea tibetensis</name>
    <dbReference type="NCBI Taxonomy" id="2591470"/>
    <lineage>
        <taxon>Bacteria</taxon>
        <taxon>Bacillati</taxon>
        <taxon>Actinomycetota</taxon>
        <taxon>Actinomycetes</taxon>
        <taxon>Pseudonocardiales</taxon>
        <taxon>Pseudonocardiaceae</taxon>
        <taxon>Lentzea</taxon>
    </lineage>
</organism>
<evidence type="ECO:0000313" key="13">
    <source>
        <dbReference type="EMBL" id="TWP53916.1"/>
    </source>
</evidence>
<dbReference type="Proteomes" id="UP000316639">
    <property type="component" value="Unassembled WGS sequence"/>
</dbReference>
<dbReference type="InterPro" id="IPR052058">
    <property type="entry name" value="Alcohol_O-acetyltransferase"/>
</dbReference>
<dbReference type="PANTHER" id="PTHR28037:SF1">
    <property type="entry name" value="ALCOHOL O-ACETYLTRANSFERASE 1-RELATED"/>
    <property type="match status" value="1"/>
</dbReference>
<comment type="catalytic activity">
    <reaction evidence="2">
        <text>2 a mycocerosyl-[mycocerosic acid synthase] + a phenolphthiocerol = a dimycocerosyl phenolphthiocerol + 2 holo-[mycocerosic acid synthase].</text>
        <dbReference type="EC" id="2.3.1.282"/>
    </reaction>
</comment>
<dbReference type="PANTHER" id="PTHR28037">
    <property type="entry name" value="ALCOHOL O-ACETYLTRANSFERASE 1-RELATED"/>
    <property type="match status" value="1"/>
</dbReference>
<evidence type="ECO:0000313" key="14">
    <source>
        <dbReference type="Proteomes" id="UP000316639"/>
    </source>
</evidence>
<evidence type="ECO:0000256" key="1">
    <source>
        <dbReference type="ARBA" id="ARBA00000026"/>
    </source>
</evidence>
<keyword evidence="14" id="KW-1185">Reference proteome</keyword>
<evidence type="ECO:0000256" key="5">
    <source>
        <dbReference type="ARBA" id="ARBA00012866"/>
    </source>
</evidence>
<dbReference type="Gene3D" id="3.30.559.10">
    <property type="entry name" value="Chloramphenicol acetyltransferase-like domain"/>
    <property type="match status" value="1"/>
</dbReference>
<name>A0A563F1Q0_9PSEU</name>
<reference evidence="13 14" key="1">
    <citation type="submission" date="2019-07" db="EMBL/GenBank/DDBJ databases">
        <title>Lentzea xizangensis sp. nov., isolated from Qinghai-Tibetan Plateau Soils.</title>
        <authorList>
            <person name="Huang J."/>
        </authorList>
    </citation>
    <scope>NUCLEOTIDE SEQUENCE [LARGE SCALE GENOMIC DNA]</scope>
    <source>
        <strain evidence="13 14">FXJ1.1311</strain>
    </source>
</reference>
<comment type="catalytic activity">
    <reaction evidence="3">
        <text>2 a mycocerosyl-[mycocerosic acid synthase] + a phthiodiolone = a dimycocerosyl phthiodiolone + 2 holo-[mycocerosic acid synthase].</text>
        <dbReference type="EC" id="2.3.1.282"/>
    </reaction>
</comment>
<keyword evidence="8" id="KW-0012">Acyltransferase</keyword>
<evidence type="ECO:0000256" key="4">
    <source>
        <dbReference type="ARBA" id="ARBA00006558"/>
    </source>
</evidence>
<comment type="catalytic activity">
    <reaction evidence="1">
        <text>2 a mycocerosyl-[mycocerosic acid synthase] + a phthiocerol = a dimycocerosyl phthiocerol + 2 holo-[mycocerosic acid synthase].</text>
        <dbReference type="EC" id="2.3.1.282"/>
    </reaction>
</comment>
<dbReference type="Gene3D" id="3.30.559.30">
    <property type="entry name" value="Nonribosomal peptide synthetase, condensation domain"/>
    <property type="match status" value="1"/>
</dbReference>